<dbReference type="EMBL" id="SLXI01000008">
    <property type="protein sequence ID" value="TCP11278.1"/>
    <property type="molecule type" value="Genomic_DNA"/>
</dbReference>
<proteinExistence type="predicted"/>
<feature type="region of interest" description="Disordered" evidence="1">
    <location>
        <begin position="573"/>
        <end position="593"/>
    </location>
</feature>
<dbReference type="Pfam" id="PF13018">
    <property type="entry name" value="ESPR"/>
    <property type="match status" value="1"/>
</dbReference>
<keyword evidence="4" id="KW-1185">Reference proteome</keyword>
<feature type="compositionally biased region" description="Polar residues" evidence="1">
    <location>
        <begin position="581"/>
        <end position="593"/>
    </location>
</feature>
<evidence type="ECO:0000259" key="2">
    <source>
        <dbReference type="Pfam" id="PF13018"/>
    </source>
</evidence>
<dbReference type="InterPro" id="IPR024973">
    <property type="entry name" value="ESPR"/>
</dbReference>
<organism evidence="3 4">
    <name type="scientific">Bisgaardia hudsonensis</name>
    <dbReference type="NCBI Taxonomy" id="109472"/>
    <lineage>
        <taxon>Bacteria</taxon>
        <taxon>Pseudomonadati</taxon>
        <taxon>Pseudomonadota</taxon>
        <taxon>Gammaproteobacteria</taxon>
        <taxon>Pasteurellales</taxon>
        <taxon>Pasteurellaceae</taxon>
        <taxon>Bisgaardia</taxon>
    </lineage>
</organism>
<sequence>MNKYCYRVIFSKTQQRFIVVSELAKVGGKAKTENTTSINSVSKTFEKMTALLGQGSYLFKPISFALCCALGFVSLIPQVQAENASLIIKADPTANVNERPHVIETANGIPQVNIQTPNPKGLSYNRYSQFDVNIQGSQIVAENDLAIQGKNITIKEAENRAYSEDFEQTRQSGLLTGGGKIGFTIGSRKETTESDKTKYYAKGSQVGSLQDNVNIIAENNYTQQASTVTSAKKDVNIKAKQVNIVAGDDKYETNRKHTFEQKGLTVALNIPAVQAIQGAQSAYKSIKQVGDSKNNRINAMMATNAAFDTFRTIDSVGEAAQATQALANGDMANANISVSIAYGEQKNTQQTSTKGSLANSSQVNAGGKANIIATGDKTSDINIVGSDVSGKQGTTLLADNDVNIKAKSQTHQERSSNKSQGWNAGVAVSYGQNGFSFGITAGGNYGKGYGNGDEQSWVASRVGDKNSQTTIVSKNNTSVIGSQVIGKGVDITAQNLNIESLQDTMTYKGKQKNMSGQVTVGYGVSGSASYSQSKVNADYASVNTQAGVFAGDDGFKVNVKKHTDLKGGLITSTEKAEQEGKNSFTTGTISSSDIQNHSSYSAKGFGLSGGVSVAGDYRIPLGGTKSAPSTNETETTQTTISETANDTKIVDVIKGIGGMEITQQAQNQSDVDKTNGQKVELNGVAGIFSQGNWGIAKGLATGLLGQVSDKDSDSSVTTSRINTKNIQIGQSENESIQATIATLNKENLHRTLAKTDVETVKSKVEGDLQIAQQFIDNLQDIGDKLHYKVEKNEKNIVLEFVPENCHKLEDNCVRAFELNMENIQVPKDKLEAEIRSRMYVHGILNTSDKDRTIGAIQYSGSSALDNVTMIVRKPYAGLAEEFAFTIFERVRAGLNMPSIFGASNASRDQVKNFEQLNEYNKRVGVEERVNLDHVVHSLGASSSQNSFNWAKSQGLTFDHLTFNGYGAGPSYPMQSNSLVNKLTLGRVEKSYVDSATELFGKGQVSYTAAPADVVATGIGLPWVAGRYGIGIGNSDSTSEKKWYIPVWDALSDHTRAYIRDERAAKFLFGDDSEDFKKLKTYHQEKWGGFEPKIKTIQFNNHKVEDQ</sequence>
<evidence type="ECO:0000313" key="4">
    <source>
        <dbReference type="Proteomes" id="UP000294841"/>
    </source>
</evidence>
<dbReference type="AlphaFoldDB" id="A0A4R2MZT3"/>
<dbReference type="OrthoDB" id="5666689at2"/>
<evidence type="ECO:0000313" key="3">
    <source>
        <dbReference type="EMBL" id="TCP11278.1"/>
    </source>
</evidence>
<evidence type="ECO:0000256" key="1">
    <source>
        <dbReference type="SAM" id="MobiDB-lite"/>
    </source>
</evidence>
<dbReference type="Pfam" id="PF13332">
    <property type="entry name" value="Fil_haemagg_2"/>
    <property type="match status" value="2"/>
</dbReference>
<feature type="domain" description="ESPR" evidence="2">
    <location>
        <begin position="1"/>
        <end position="45"/>
    </location>
</feature>
<accession>A0A4R2MZT3</accession>
<comment type="caution">
    <text evidence="3">The sequence shown here is derived from an EMBL/GenBank/DDBJ whole genome shotgun (WGS) entry which is preliminary data.</text>
</comment>
<dbReference type="InterPro" id="IPR025157">
    <property type="entry name" value="Hemagglutinin_rpt"/>
</dbReference>
<dbReference type="GO" id="GO:0003824">
    <property type="term" value="F:catalytic activity"/>
    <property type="evidence" value="ECO:0007669"/>
    <property type="project" value="UniProtKB-ARBA"/>
</dbReference>
<gene>
    <name evidence="3" type="ORF">EV697_1081</name>
</gene>
<protein>
    <submittedName>
        <fullName evidence="3">Hemagglutinin-like protein</fullName>
    </submittedName>
</protein>
<dbReference type="RefSeq" id="WP_132024836.1">
    <property type="nucleotide sequence ID" value="NZ_CP016605.1"/>
</dbReference>
<name>A0A4R2MZT3_9PAST</name>
<reference evidence="3 4" key="1">
    <citation type="submission" date="2019-03" db="EMBL/GenBank/DDBJ databases">
        <title>Genomic Encyclopedia of Type Strains, Phase IV (KMG-IV): sequencing the most valuable type-strain genomes for metagenomic binning, comparative biology and taxonomic classification.</title>
        <authorList>
            <person name="Goeker M."/>
        </authorList>
    </citation>
    <scope>NUCLEOTIDE SEQUENCE [LARGE SCALE GENOMIC DNA]</scope>
    <source>
        <strain evidence="3 4">DSM 28231</strain>
    </source>
</reference>
<dbReference type="Proteomes" id="UP000294841">
    <property type="component" value="Unassembled WGS sequence"/>
</dbReference>